<evidence type="ECO:0000313" key="8">
    <source>
        <dbReference type="Proteomes" id="UP001325479"/>
    </source>
</evidence>
<dbReference type="InterPro" id="IPR001279">
    <property type="entry name" value="Metallo-B-lactamas"/>
</dbReference>
<accession>A0ABZ0WP55</accession>
<keyword evidence="8" id="KW-1185">Reference proteome</keyword>
<dbReference type="PANTHER" id="PTHR42978:SF6">
    <property type="entry name" value="QUORUM-QUENCHING LACTONASE YTNP-RELATED"/>
    <property type="match status" value="1"/>
</dbReference>
<feature type="domain" description="Metallo-beta-lactamase" evidence="6">
    <location>
        <begin position="101"/>
        <end position="306"/>
    </location>
</feature>
<dbReference type="Proteomes" id="UP001325479">
    <property type="component" value="Chromosome"/>
</dbReference>
<keyword evidence="3" id="KW-0378">Hydrolase</keyword>
<dbReference type="RefSeq" id="WP_114814445.1">
    <property type="nucleotide sequence ID" value="NZ_CP139965.1"/>
</dbReference>
<evidence type="ECO:0000256" key="2">
    <source>
        <dbReference type="ARBA" id="ARBA00022723"/>
    </source>
</evidence>
<dbReference type="SUPFAM" id="SSF56281">
    <property type="entry name" value="Metallo-hydrolase/oxidoreductase"/>
    <property type="match status" value="1"/>
</dbReference>
<keyword evidence="4" id="KW-0862">Zinc</keyword>
<organism evidence="7 8">
    <name type="scientific">Paraburkholderia kururiensis</name>
    <dbReference type="NCBI Taxonomy" id="984307"/>
    <lineage>
        <taxon>Bacteria</taxon>
        <taxon>Pseudomonadati</taxon>
        <taxon>Pseudomonadota</taxon>
        <taxon>Betaproteobacteria</taxon>
        <taxon>Burkholderiales</taxon>
        <taxon>Burkholderiaceae</taxon>
        <taxon>Paraburkholderia</taxon>
    </lineage>
</organism>
<evidence type="ECO:0000259" key="6">
    <source>
        <dbReference type="SMART" id="SM00849"/>
    </source>
</evidence>
<proteinExistence type="inferred from homology"/>
<sequence>MKTSLSPVSRPALPHAFVAFVVLAVAAMLSLLHALPAHAAAPQVLKQAPGFYRMMLGSYEVTALLDGTHDFPVETVMTNVSRTDTDHDLASDDLSLPVQGSINAFLVNTGSQLVLIDTGAGVLYGDCCGHLLANLRAAGYRPEQVDLVLLTHMHKDHVGGVVLDGERAFPNAVVRAARREADYWLDANNKRTAPAFLSSFFDAAAQSVAPYVAAGRFQPFDGDAALAPGIHALAAPGHTPGHTAYVVQSGKDTMLVWGDVIHVASIQLRDPAATVEYDSDAAAAQQTRRDLLALAAQRHYVIGAAHISFPGLGHVSADGAGYRWIPLNYDGDPARHRVH</sequence>
<name>A0ABZ0WP55_9BURK</name>
<protein>
    <submittedName>
        <fullName evidence="7">MBL fold metallo-hydrolase</fullName>
    </submittedName>
</protein>
<dbReference type="Gene3D" id="3.60.15.10">
    <property type="entry name" value="Ribonuclease Z/Hydroxyacylglutathione hydrolase-like"/>
    <property type="match status" value="1"/>
</dbReference>
<dbReference type="EMBL" id="CP139965">
    <property type="protein sequence ID" value="WQD79142.1"/>
    <property type="molecule type" value="Genomic_DNA"/>
</dbReference>
<keyword evidence="2" id="KW-0479">Metal-binding</keyword>
<feature type="chain" id="PRO_5047314108" evidence="5">
    <location>
        <begin position="40"/>
        <end position="339"/>
    </location>
</feature>
<comment type="similarity">
    <text evidence="1">Belongs to the metallo-beta-lactamase superfamily.</text>
</comment>
<evidence type="ECO:0000313" key="7">
    <source>
        <dbReference type="EMBL" id="WQD79142.1"/>
    </source>
</evidence>
<keyword evidence="5" id="KW-0732">Signal</keyword>
<feature type="signal peptide" evidence="5">
    <location>
        <begin position="1"/>
        <end position="39"/>
    </location>
</feature>
<evidence type="ECO:0000256" key="4">
    <source>
        <dbReference type="ARBA" id="ARBA00022833"/>
    </source>
</evidence>
<reference evidence="7 8" key="1">
    <citation type="submission" date="2023-12" db="EMBL/GenBank/DDBJ databases">
        <title>Genome sequencing and assembly of bacterial species from a model synthetic community.</title>
        <authorList>
            <person name="Hogle S.L."/>
        </authorList>
    </citation>
    <scope>NUCLEOTIDE SEQUENCE [LARGE SCALE GENOMIC DNA]</scope>
    <source>
        <strain evidence="7 8">HAMBI 2494</strain>
    </source>
</reference>
<dbReference type="InterPro" id="IPR051013">
    <property type="entry name" value="MBL_superfamily_lactonases"/>
</dbReference>
<dbReference type="CDD" id="cd07720">
    <property type="entry name" value="OPHC2-like_MBL-fold"/>
    <property type="match status" value="1"/>
</dbReference>
<dbReference type="PANTHER" id="PTHR42978">
    <property type="entry name" value="QUORUM-QUENCHING LACTONASE YTNP-RELATED-RELATED"/>
    <property type="match status" value="1"/>
</dbReference>
<dbReference type="SMART" id="SM00849">
    <property type="entry name" value="Lactamase_B"/>
    <property type="match status" value="1"/>
</dbReference>
<evidence type="ECO:0000256" key="1">
    <source>
        <dbReference type="ARBA" id="ARBA00007749"/>
    </source>
</evidence>
<gene>
    <name evidence="7" type="ORF">U0042_05410</name>
</gene>
<evidence type="ECO:0000256" key="3">
    <source>
        <dbReference type="ARBA" id="ARBA00022801"/>
    </source>
</evidence>
<dbReference type="InterPro" id="IPR036866">
    <property type="entry name" value="RibonucZ/Hydroxyglut_hydro"/>
</dbReference>
<dbReference type="Pfam" id="PF00753">
    <property type="entry name" value="Lactamase_B"/>
    <property type="match status" value="1"/>
</dbReference>
<evidence type="ECO:0000256" key="5">
    <source>
        <dbReference type="SAM" id="SignalP"/>
    </source>
</evidence>